<dbReference type="SMART" id="SM00829">
    <property type="entry name" value="PKS_ER"/>
    <property type="match status" value="1"/>
</dbReference>
<dbReference type="InterPro" id="IPR036291">
    <property type="entry name" value="NAD(P)-bd_dom_sf"/>
</dbReference>
<dbReference type="Proteomes" id="UP000275368">
    <property type="component" value="Chromosome"/>
</dbReference>
<dbReference type="InterPro" id="IPR002328">
    <property type="entry name" value="ADH_Zn_CS"/>
</dbReference>
<name>A0A3G9ITD7_9BACL</name>
<dbReference type="RefSeq" id="WP_125659739.1">
    <property type="nucleotide sequence ID" value="NZ_AP019308.1"/>
</dbReference>
<comment type="cofactor">
    <cofactor evidence="4">
        <name>Zn(2+)</name>
        <dbReference type="ChEBI" id="CHEBI:29105"/>
    </cofactor>
</comment>
<dbReference type="CDD" id="cd08236">
    <property type="entry name" value="sugar_DH"/>
    <property type="match status" value="1"/>
</dbReference>
<gene>
    <name evidence="5" type="ORF">Back11_34820</name>
</gene>
<dbReference type="PANTHER" id="PTHR43401:SF2">
    <property type="entry name" value="L-THREONINE 3-DEHYDROGENASE"/>
    <property type="match status" value="1"/>
</dbReference>
<dbReference type="PANTHER" id="PTHR43401">
    <property type="entry name" value="L-THREONINE 3-DEHYDROGENASE"/>
    <property type="match status" value="1"/>
</dbReference>
<dbReference type="Pfam" id="PF00107">
    <property type="entry name" value="ADH_zinc_N"/>
    <property type="match status" value="1"/>
</dbReference>
<evidence type="ECO:0000256" key="1">
    <source>
        <dbReference type="ARBA" id="ARBA00022723"/>
    </source>
</evidence>
<dbReference type="GO" id="GO:0016491">
    <property type="term" value="F:oxidoreductase activity"/>
    <property type="evidence" value="ECO:0007669"/>
    <property type="project" value="UniProtKB-KW"/>
</dbReference>
<evidence type="ECO:0000256" key="4">
    <source>
        <dbReference type="RuleBase" id="RU361277"/>
    </source>
</evidence>
<proteinExistence type="inferred from homology"/>
<comment type="similarity">
    <text evidence="4">Belongs to the zinc-containing alcohol dehydrogenase family.</text>
</comment>
<evidence type="ECO:0000256" key="3">
    <source>
        <dbReference type="ARBA" id="ARBA00023002"/>
    </source>
</evidence>
<keyword evidence="3" id="KW-0560">Oxidoreductase</keyword>
<dbReference type="Pfam" id="PF08240">
    <property type="entry name" value="ADH_N"/>
    <property type="match status" value="1"/>
</dbReference>
<evidence type="ECO:0000313" key="6">
    <source>
        <dbReference type="Proteomes" id="UP000275368"/>
    </source>
</evidence>
<dbReference type="KEGG" id="pbk:Back11_34820"/>
<organism evidence="5 6">
    <name type="scientific">Paenibacillus baekrokdamisoli</name>
    <dbReference type="NCBI Taxonomy" id="1712516"/>
    <lineage>
        <taxon>Bacteria</taxon>
        <taxon>Bacillati</taxon>
        <taxon>Bacillota</taxon>
        <taxon>Bacilli</taxon>
        <taxon>Bacillales</taxon>
        <taxon>Paenibacillaceae</taxon>
        <taxon>Paenibacillus</taxon>
    </lineage>
</organism>
<keyword evidence="2 4" id="KW-0862">Zinc</keyword>
<keyword evidence="1 4" id="KW-0479">Metal-binding</keyword>
<dbReference type="SUPFAM" id="SSF50129">
    <property type="entry name" value="GroES-like"/>
    <property type="match status" value="1"/>
</dbReference>
<dbReference type="Gene3D" id="3.90.180.10">
    <property type="entry name" value="Medium-chain alcohol dehydrogenases, catalytic domain"/>
    <property type="match status" value="1"/>
</dbReference>
<keyword evidence="6" id="KW-1185">Reference proteome</keyword>
<dbReference type="OrthoDB" id="9777057at2"/>
<dbReference type="Gene3D" id="3.40.50.720">
    <property type="entry name" value="NAD(P)-binding Rossmann-like Domain"/>
    <property type="match status" value="1"/>
</dbReference>
<dbReference type="PROSITE" id="PS00059">
    <property type="entry name" value="ADH_ZINC"/>
    <property type="match status" value="1"/>
</dbReference>
<dbReference type="InterPro" id="IPR013149">
    <property type="entry name" value="ADH-like_C"/>
</dbReference>
<dbReference type="GO" id="GO:0008270">
    <property type="term" value="F:zinc ion binding"/>
    <property type="evidence" value="ECO:0007669"/>
    <property type="project" value="InterPro"/>
</dbReference>
<sequence>MKGCVLHGLGDLRVEEVETPTPKEGEVLLQIKACGVCGSDIPRVFTKGTYRFPTIPGHEFSGLVVQAGEGVDPGWIGRRAAVFPLLPCRKCASCEIGEFAQCEDYDYMGSRRDGAFAEFICIPIWNLVAAPDMLSYEELAMVEPAAVAVHALRQAGIGIGDQVLISGAGPIGIMLALWARAWGASRVLLADIDPAKLDFAVGQGFPDVCNPLQSDIQKWVYRLTGRGVDVSVEGAGSAVSWENCLKSTRNLGKVVLMGNPTGGMSLTQDGYWEILRKQLTLSGTWNSSYSDIPRNEWKLAVDYMAAGKLDLKPLISHKLALEGVYEGMVMMRDRQGFFNKVMYVNSNESIKVEKDK</sequence>
<accession>A0A3G9ITD7</accession>
<evidence type="ECO:0000256" key="2">
    <source>
        <dbReference type="ARBA" id="ARBA00022833"/>
    </source>
</evidence>
<dbReference type="InterPro" id="IPR013154">
    <property type="entry name" value="ADH-like_N"/>
</dbReference>
<dbReference type="SUPFAM" id="SSF51735">
    <property type="entry name" value="NAD(P)-binding Rossmann-fold domains"/>
    <property type="match status" value="1"/>
</dbReference>
<dbReference type="EMBL" id="AP019308">
    <property type="protein sequence ID" value="BBH22137.1"/>
    <property type="molecule type" value="Genomic_DNA"/>
</dbReference>
<dbReference type="AlphaFoldDB" id="A0A3G9ITD7"/>
<evidence type="ECO:0000313" key="5">
    <source>
        <dbReference type="EMBL" id="BBH22137.1"/>
    </source>
</evidence>
<protein>
    <submittedName>
        <fullName evidence="5">Galactitol-1-phosphate 5-dehydrogenase</fullName>
    </submittedName>
</protein>
<dbReference type="InterPro" id="IPR011032">
    <property type="entry name" value="GroES-like_sf"/>
</dbReference>
<dbReference type="InterPro" id="IPR050129">
    <property type="entry name" value="Zn_alcohol_dh"/>
</dbReference>
<dbReference type="InterPro" id="IPR020843">
    <property type="entry name" value="ER"/>
</dbReference>
<reference evidence="5 6" key="1">
    <citation type="submission" date="2018-11" db="EMBL/GenBank/DDBJ databases">
        <title>Complete genome sequence of Paenibacillus baekrokdamisoli strain KCTC 33723.</title>
        <authorList>
            <person name="Kang S.W."/>
            <person name="Lee K.C."/>
            <person name="Kim K.K."/>
            <person name="Kim J.S."/>
            <person name="Kim D.S."/>
            <person name="Ko S.H."/>
            <person name="Yang S.H."/>
            <person name="Lee J.S."/>
        </authorList>
    </citation>
    <scope>NUCLEOTIDE SEQUENCE [LARGE SCALE GENOMIC DNA]</scope>
    <source>
        <strain evidence="5 6">KCTC 33723</strain>
    </source>
</reference>